<dbReference type="GO" id="GO:0005737">
    <property type="term" value="C:cytoplasm"/>
    <property type="evidence" value="ECO:0007669"/>
    <property type="project" value="TreeGrafter"/>
</dbReference>
<dbReference type="Gene3D" id="3.50.50.60">
    <property type="entry name" value="FAD/NAD(P)-binding domain"/>
    <property type="match status" value="2"/>
</dbReference>
<keyword evidence="2" id="KW-0285">Flavoprotein</keyword>
<dbReference type="PANTHER" id="PTHR43557:SF2">
    <property type="entry name" value="RIESKE DOMAIN-CONTAINING PROTEIN-RELATED"/>
    <property type="match status" value="1"/>
</dbReference>
<dbReference type="InterPro" id="IPR016156">
    <property type="entry name" value="FAD/NAD-linked_Rdtase_dimer_sf"/>
</dbReference>
<dbReference type="SUPFAM" id="SSF51905">
    <property type="entry name" value="FAD/NAD(P)-binding domain"/>
    <property type="match status" value="2"/>
</dbReference>
<dbReference type="SUPFAM" id="SSF55424">
    <property type="entry name" value="FAD/NAD-linked reductases, dimerisation (C-terminal) domain"/>
    <property type="match status" value="1"/>
</dbReference>
<evidence type="ECO:0000256" key="2">
    <source>
        <dbReference type="ARBA" id="ARBA00022630"/>
    </source>
</evidence>
<dbReference type="AlphaFoldDB" id="A0A543KJL0"/>
<dbReference type="Pfam" id="PF07992">
    <property type="entry name" value="Pyr_redox_2"/>
    <property type="match status" value="1"/>
</dbReference>
<dbReference type="PRINTS" id="PR00368">
    <property type="entry name" value="FADPNR"/>
</dbReference>
<keyword evidence="4" id="KW-0560">Oxidoreductase</keyword>
<dbReference type="PANTHER" id="PTHR43557">
    <property type="entry name" value="APOPTOSIS-INDUCING FACTOR 1"/>
    <property type="match status" value="1"/>
</dbReference>
<dbReference type="PRINTS" id="PR00411">
    <property type="entry name" value="PNDRDTASEI"/>
</dbReference>
<dbReference type="Pfam" id="PF14759">
    <property type="entry name" value="Reductase_C"/>
    <property type="match status" value="1"/>
</dbReference>
<name>A0A543KJL0_9MICO</name>
<keyword evidence="3" id="KW-0274">FAD</keyword>
<feature type="domain" description="Reductase C-terminal" evidence="6">
    <location>
        <begin position="320"/>
        <end position="399"/>
    </location>
</feature>
<dbReference type="GO" id="GO:0016651">
    <property type="term" value="F:oxidoreductase activity, acting on NAD(P)H"/>
    <property type="evidence" value="ECO:0007669"/>
    <property type="project" value="TreeGrafter"/>
</dbReference>
<reference evidence="7 8" key="1">
    <citation type="submission" date="2019-06" db="EMBL/GenBank/DDBJ databases">
        <title>Sequencing the genomes of 1000 actinobacteria strains.</title>
        <authorList>
            <person name="Klenk H.-P."/>
        </authorList>
    </citation>
    <scope>NUCLEOTIDE SEQUENCE [LARGE SCALE GENOMIC DNA]</scope>
    <source>
        <strain evidence="7 8">DSM 12362</strain>
    </source>
</reference>
<evidence type="ECO:0000313" key="8">
    <source>
        <dbReference type="Proteomes" id="UP000315133"/>
    </source>
</evidence>
<comment type="caution">
    <text evidence="7">The sequence shown here is derived from an EMBL/GenBank/DDBJ whole genome shotgun (WGS) entry which is preliminary data.</text>
</comment>
<dbReference type="RefSeq" id="WP_141817047.1">
    <property type="nucleotide sequence ID" value="NZ_BAAAIL010000003.1"/>
</dbReference>
<proteinExistence type="predicted"/>
<evidence type="ECO:0000259" key="5">
    <source>
        <dbReference type="Pfam" id="PF07992"/>
    </source>
</evidence>
<accession>A0A543KJL0</accession>
<gene>
    <name evidence="7" type="ORF">FB476_0104</name>
</gene>
<comment type="cofactor">
    <cofactor evidence="1">
        <name>FAD</name>
        <dbReference type="ChEBI" id="CHEBI:57692"/>
    </cofactor>
</comment>
<dbReference type="Gene3D" id="3.30.390.30">
    <property type="match status" value="1"/>
</dbReference>
<dbReference type="InterPro" id="IPR028202">
    <property type="entry name" value="Reductase_C"/>
</dbReference>
<evidence type="ECO:0000256" key="4">
    <source>
        <dbReference type="ARBA" id="ARBA00023002"/>
    </source>
</evidence>
<dbReference type="OrthoDB" id="1145at2"/>
<organism evidence="7 8">
    <name type="scientific">Ornithinimicrobium humiphilum</name>
    <dbReference type="NCBI Taxonomy" id="125288"/>
    <lineage>
        <taxon>Bacteria</taxon>
        <taxon>Bacillati</taxon>
        <taxon>Actinomycetota</taxon>
        <taxon>Actinomycetes</taxon>
        <taxon>Micrococcales</taxon>
        <taxon>Ornithinimicrobiaceae</taxon>
        <taxon>Ornithinimicrobium</taxon>
    </lineage>
</organism>
<evidence type="ECO:0000313" key="7">
    <source>
        <dbReference type="EMBL" id="TQM95265.1"/>
    </source>
</evidence>
<sequence length="405" mass="42455">MTGTSRIVVVGGGLAAATAVTELRERGFAGSVTVVGVESRAPYERPPLSKGVLTGDEEPDTALVHPAEWYAEHDVELLLGEPATAIDRAARTVEVGDRQLGYDALLLATGATPRRLPAADDSGAPVLYLRTMEDSLALRATLAGGARTLVVGAGWIGLEVASAARRAGADVVMVDPAEAPLARSLGARAGAFFADLHRGHGVDLRLGTGVEGFRGGRDGAVVTLGDGTRVEADLVVVGIGVRPEVGLAQQAGLDTDDGILVDGALRTADLRVWAAGDVASHDHPMLGRLRVEHWDTAIQQGRHVARGMLGDVTPYAVQPYFFTDQYDWGMEYVGHCRPDDDVVVRGRPDSGLVLVWTRAGRVVAGMQVNDWDATDVLRRLVGAPAPAGLDDPDVPLAELGAAARS</sequence>
<evidence type="ECO:0000256" key="1">
    <source>
        <dbReference type="ARBA" id="ARBA00001974"/>
    </source>
</evidence>
<dbReference type="EMBL" id="VFPU01000001">
    <property type="protein sequence ID" value="TQM95265.1"/>
    <property type="molecule type" value="Genomic_DNA"/>
</dbReference>
<evidence type="ECO:0000256" key="3">
    <source>
        <dbReference type="ARBA" id="ARBA00022827"/>
    </source>
</evidence>
<evidence type="ECO:0000259" key="6">
    <source>
        <dbReference type="Pfam" id="PF14759"/>
    </source>
</evidence>
<dbReference type="InterPro" id="IPR050446">
    <property type="entry name" value="FAD-oxidoreductase/Apoptosis"/>
</dbReference>
<feature type="domain" description="FAD/NAD(P)-binding" evidence="5">
    <location>
        <begin position="6"/>
        <end position="301"/>
    </location>
</feature>
<dbReference type="InterPro" id="IPR023753">
    <property type="entry name" value="FAD/NAD-binding_dom"/>
</dbReference>
<dbReference type="InterPro" id="IPR036188">
    <property type="entry name" value="FAD/NAD-bd_sf"/>
</dbReference>
<keyword evidence="8" id="KW-1185">Reference proteome</keyword>
<protein>
    <submittedName>
        <fullName evidence="7">NAD/ferredoxin-dependent reductase-like protein</fullName>
    </submittedName>
</protein>
<dbReference type="Proteomes" id="UP000315133">
    <property type="component" value="Unassembled WGS sequence"/>
</dbReference>